<keyword evidence="1" id="KW-0677">Repeat</keyword>
<dbReference type="PANTHER" id="PTHR10039:SF5">
    <property type="entry name" value="NACHT DOMAIN-CONTAINING PROTEIN"/>
    <property type="match status" value="1"/>
</dbReference>
<evidence type="ECO:0000256" key="1">
    <source>
        <dbReference type="ARBA" id="ARBA00022737"/>
    </source>
</evidence>
<evidence type="ECO:0000313" key="4">
    <source>
        <dbReference type="EMBL" id="KAF5573092.1"/>
    </source>
</evidence>
<dbReference type="Gene3D" id="3.40.50.300">
    <property type="entry name" value="P-loop containing nucleotide triphosphate hydrolases"/>
    <property type="match status" value="1"/>
</dbReference>
<dbReference type="EMBL" id="JAAOAR010000839">
    <property type="protein sequence ID" value="KAF5573092.1"/>
    <property type="molecule type" value="Genomic_DNA"/>
</dbReference>
<dbReference type="InterPro" id="IPR056884">
    <property type="entry name" value="NPHP3-like_N"/>
</dbReference>
<gene>
    <name evidence="4" type="ORF">FPANT_12590</name>
</gene>
<dbReference type="InterPro" id="IPR056693">
    <property type="entry name" value="DUF7791"/>
</dbReference>
<reference evidence="4 5" key="1">
    <citation type="submission" date="2020-05" db="EMBL/GenBank/DDBJ databases">
        <title>Identification and distribution of gene clusters putatively required for synthesis of sphingolipid metabolism inhibitors in phylogenetically diverse species of the filamentous fungus Fusarium.</title>
        <authorList>
            <person name="Kim H.-S."/>
            <person name="Busman M."/>
            <person name="Brown D.W."/>
            <person name="Divon H."/>
            <person name="Uhlig S."/>
            <person name="Proctor R.H."/>
        </authorList>
    </citation>
    <scope>NUCLEOTIDE SEQUENCE [LARGE SCALE GENOMIC DNA]</scope>
    <source>
        <strain evidence="4 5">NRRL 25211</strain>
    </source>
</reference>
<comment type="caution">
    <text evidence="4">The sequence shown here is derived from an EMBL/GenBank/DDBJ whole genome shotgun (WGS) entry which is preliminary data.</text>
</comment>
<dbReference type="PROSITE" id="PS50837">
    <property type="entry name" value="NACHT"/>
    <property type="match status" value="1"/>
</dbReference>
<dbReference type="InterPro" id="IPR027417">
    <property type="entry name" value="P-loop_NTPase"/>
</dbReference>
<dbReference type="InterPro" id="IPR029498">
    <property type="entry name" value="HeLo_dom"/>
</dbReference>
<keyword evidence="5" id="KW-1185">Reference proteome</keyword>
<dbReference type="AlphaFoldDB" id="A0A8H5KH53"/>
<dbReference type="Proteomes" id="UP000544095">
    <property type="component" value="Unassembled WGS sequence"/>
</dbReference>
<evidence type="ECO:0000256" key="2">
    <source>
        <dbReference type="SAM" id="MobiDB-lite"/>
    </source>
</evidence>
<evidence type="ECO:0000313" key="5">
    <source>
        <dbReference type="Proteomes" id="UP000544095"/>
    </source>
</evidence>
<proteinExistence type="predicted"/>
<accession>A0A8H5KH53</accession>
<dbReference type="SUPFAM" id="SSF52540">
    <property type="entry name" value="P-loop containing nucleoside triphosphate hydrolases"/>
    <property type="match status" value="1"/>
</dbReference>
<feature type="domain" description="NACHT" evidence="3">
    <location>
        <begin position="288"/>
        <end position="447"/>
    </location>
</feature>
<dbReference type="Pfam" id="PF24883">
    <property type="entry name" value="NPHP3_N"/>
    <property type="match status" value="1"/>
</dbReference>
<dbReference type="Gene3D" id="1.20.120.1020">
    <property type="entry name" value="Prion-inhibition and propagation, HeLo domain"/>
    <property type="match status" value="1"/>
</dbReference>
<dbReference type="PANTHER" id="PTHR10039">
    <property type="entry name" value="AMELOGENIN"/>
    <property type="match status" value="1"/>
</dbReference>
<sequence length="996" mass="113107">MGAVALVSLFKDCVDLFSMISAARDLGRDAAILDTKLDIERLLFLQWSERIGLMKKDSVNSLSRDVDTREFILRALKTVKSLLSEGQALQKDYGLKKADATGPGPEHASSELPAAHQSISSVRFAKFLKQFEELKIQASRATNVDLHSKFKRTTKQFRWVIVDKEKFKALIDDLSGFNTSLNQLVSSLEENKTPSCENDFIHIKDLAELDLVIQATANTRPEVSKAAVAAKSAIVQSRILRSLWFRWYDDRRVNITDSHYKTLQWALNPPSDCLQWDDLNNWLQSASGLYWISGKAGSGKSTLMKYLQQHDQTHALLRTWSNGSEPIFASFFFYALGKLEQKSQSGLLRSLLYQILQSDPSGIEAALPHTWREACYDQQSSLSIKSPSAAEMTGALKHLCSTTHASKKIFFMIDGLDEYEGKDLDVAGFISELQAFPNVKVLVSSRPHPAFLTKFSQRPKLCLQDLTKHDVATYIDDMVASHPYMLTLSQLSPLEVQEITRKLLHKASGVFLWVVLACRSVVEGCDNFLTITELKERVDELPKEVEDLIERMLDGIDLRWKQEAMKFMHLVYTNERCEGVDPIPTIGMYLTYERGFGADTSLSEFAIDPLTTEEQKVRCQIMEGRIRSRCGGLLEVHYGDQSMEKCIVEFMHRTVYDLLLQPHVSQRLFGSLRDINHNSYAILSEVWCRLIRVFANSDDVYANALSPVHYGHIDGNPPGITLHLLSRLQFLFSQTTFTSDRSHQSSHYLLHDKKCRRHCDDLSVAFALAVEMGMYDVVRFVFENKFHLTDYFFCPPHLSLLGDCRVLRGSPKGSRQLTCQDDKQILQTRYSLLYHAIMKPFLYDHFNFSYAFWDGVSLPLVKLILTLGADIDDTMQGNENEGRRSVTFLGAELSPRNLNSTNRVPLLKKLKSLASTDQENTEGWKEVRRLSVEQLRNVFYGRQIATQQSPGAKPNPDSSKRRAAEDSESIFAKKRQRYLFGASGRRQDSESDSMSS</sequence>
<name>A0A8H5KH53_9HYPO</name>
<protein>
    <recommendedName>
        <fullName evidence="3">NACHT domain-containing protein</fullName>
    </recommendedName>
</protein>
<feature type="region of interest" description="Disordered" evidence="2">
    <location>
        <begin position="943"/>
        <end position="996"/>
    </location>
</feature>
<evidence type="ECO:0000259" key="3">
    <source>
        <dbReference type="PROSITE" id="PS50837"/>
    </source>
</evidence>
<dbReference type="InterPro" id="IPR007111">
    <property type="entry name" value="NACHT_NTPase"/>
</dbReference>
<dbReference type="Pfam" id="PF14479">
    <property type="entry name" value="HeLo"/>
    <property type="match status" value="1"/>
</dbReference>
<dbReference type="InterPro" id="IPR038305">
    <property type="entry name" value="HeLo_sf"/>
</dbReference>
<organism evidence="4 5">
    <name type="scientific">Fusarium pseudoanthophilum</name>
    <dbReference type="NCBI Taxonomy" id="48495"/>
    <lineage>
        <taxon>Eukaryota</taxon>
        <taxon>Fungi</taxon>
        <taxon>Dikarya</taxon>
        <taxon>Ascomycota</taxon>
        <taxon>Pezizomycotina</taxon>
        <taxon>Sordariomycetes</taxon>
        <taxon>Hypocreomycetidae</taxon>
        <taxon>Hypocreales</taxon>
        <taxon>Nectriaceae</taxon>
        <taxon>Fusarium</taxon>
        <taxon>Fusarium fujikuroi species complex</taxon>
    </lineage>
</organism>
<dbReference type="Pfam" id="PF25053">
    <property type="entry name" value="DUF7791"/>
    <property type="match status" value="1"/>
</dbReference>